<dbReference type="HOGENOM" id="CLU_1570903_0_0_1"/>
<proteinExistence type="predicted"/>
<evidence type="ECO:0000313" key="2">
    <source>
        <dbReference type="Proteomes" id="UP000002668"/>
    </source>
</evidence>
<dbReference type="VEuPathDB" id="FungiDB:LEMA_P066240.1"/>
<accession>E4ZGS8</accession>
<protein>
    <submittedName>
        <fullName evidence="1">Uncharacterized protein</fullName>
    </submittedName>
</protein>
<reference evidence="2" key="1">
    <citation type="journal article" date="2011" name="Nat. Commun.">
        <title>Effector diversification within compartments of the Leptosphaeria maculans genome affected by Repeat-Induced Point mutations.</title>
        <authorList>
            <person name="Rouxel T."/>
            <person name="Grandaubert J."/>
            <person name="Hane J.K."/>
            <person name="Hoede C."/>
            <person name="van de Wouw A.P."/>
            <person name="Couloux A."/>
            <person name="Dominguez V."/>
            <person name="Anthouard V."/>
            <person name="Bally P."/>
            <person name="Bourras S."/>
            <person name="Cozijnsen A.J."/>
            <person name="Ciuffetti L.M."/>
            <person name="Degrave A."/>
            <person name="Dilmaghani A."/>
            <person name="Duret L."/>
            <person name="Fudal I."/>
            <person name="Goodwin S.B."/>
            <person name="Gout L."/>
            <person name="Glaser N."/>
            <person name="Linglin J."/>
            <person name="Kema G.H.J."/>
            <person name="Lapalu N."/>
            <person name="Lawrence C.B."/>
            <person name="May K."/>
            <person name="Meyer M."/>
            <person name="Ollivier B."/>
            <person name="Poulain J."/>
            <person name="Schoch C.L."/>
            <person name="Simon A."/>
            <person name="Spatafora J.W."/>
            <person name="Stachowiak A."/>
            <person name="Turgeon B.G."/>
            <person name="Tyler B.M."/>
            <person name="Vincent D."/>
            <person name="Weissenbach J."/>
            <person name="Amselem J."/>
            <person name="Quesneville H."/>
            <person name="Oliver R.P."/>
            <person name="Wincker P."/>
            <person name="Balesdent M.-H."/>
            <person name="Howlett B.J."/>
        </authorList>
    </citation>
    <scope>NUCLEOTIDE SEQUENCE [LARGE SCALE GENOMIC DNA]</scope>
    <source>
        <strain evidence="2">JN3 / isolate v23.1.3 / race Av1-4-5-6-7-8</strain>
    </source>
</reference>
<evidence type="ECO:0000313" key="1">
    <source>
        <dbReference type="EMBL" id="CBX90498.1"/>
    </source>
</evidence>
<gene>
    <name evidence="1" type="ORF">LEMA_P066240.1</name>
</gene>
<organism evidence="1 2">
    <name type="scientific">Leptosphaeria maculans (strain JN3 / isolate v23.1.3 / race Av1-4-5-6-7-8)</name>
    <name type="common">Blackleg fungus</name>
    <name type="synonym">Phoma lingam</name>
    <dbReference type="NCBI Taxonomy" id="985895"/>
    <lineage>
        <taxon>Eukaryota</taxon>
        <taxon>Fungi</taxon>
        <taxon>Dikarya</taxon>
        <taxon>Ascomycota</taxon>
        <taxon>Pezizomycotina</taxon>
        <taxon>Dothideomycetes</taxon>
        <taxon>Pleosporomycetidae</taxon>
        <taxon>Pleosporales</taxon>
        <taxon>Pleosporineae</taxon>
        <taxon>Leptosphaeriaceae</taxon>
        <taxon>Plenodomus</taxon>
        <taxon>Plenodomus lingam/Leptosphaeria maculans species complex</taxon>
    </lineage>
</organism>
<keyword evidence="2" id="KW-1185">Reference proteome</keyword>
<dbReference type="AlphaFoldDB" id="E4ZGS8"/>
<dbReference type="InParanoid" id="E4ZGS8"/>
<sequence>MAREEELGFDILMRRISCVCLHMANVSSMETRTTHILSASYLLALSTSRSTLLRTQVQRVLQLDDRKKFMIIPITMGRFIWSQISGTLRLPRLLPMALHQASWHGKQAVITSSLVRRPCALDLYDMTRVVLHPKGAGKGIASMNEHNIDRAKGVTTLSVVGGEAIVWSEL</sequence>
<name>E4ZGS8_LEPMJ</name>
<dbReference type="Proteomes" id="UP000002668">
    <property type="component" value="Genome"/>
</dbReference>
<dbReference type="EMBL" id="FP929064">
    <property type="protein sequence ID" value="CBX90498.1"/>
    <property type="molecule type" value="Genomic_DNA"/>
</dbReference>